<evidence type="ECO:0000256" key="6">
    <source>
        <dbReference type="RuleBase" id="RU000492"/>
    </source>
</evidence>
<keyword evidence="12" id="KW-1185">Reference proteome</keyword>
<dbReference type="Pfam" id="PF00271">
    <property type="entry name" value="Helicase_C"/>
    <property type="match status" value="1"/>
</dbReference>
<dbReference type="InterPro" id="IPR027417">
    <property type="entry name" value="P-loop_NTPase"/>
</dbReference>
<dbReference type="GO" id="GO:0033592">
    <property type="term" value="F:RNA strand annealing activity"/>
    <property type="evidence" value="ECO:0007669"/>
    <property type="project" value="EnsemblFungi"/>
</dbReference>
<feature type="region of interest" description="Disordered" evidence="8">
    <location>
        <begin position="611"/>
        <end position="684"/>
    </location>
</feature>
<dbReference type="GO" id="GO:0002151">
    <property type="term" value="F:G-quadruplex RNA binding"/>
    <property type="evidence" value="ECO:0007669"/>
    <property type="project" value="EnsemblFungi"/>
</dbReference>
<gene>
    <name evidence="11" type="primary">NCAS0B03030</name>
    <name evidence="11" type="ordered locus">NCAS_0B03030</name>
</gene>
<dbReference type="Gene3D" id="3.40.50.300">
    <property type="entry name" value="P-loop containing nucleotide triphosphate hydrolases"/>
    <property type="match status" value="2"/>
</dbReference>
<sequence>MLQTKALASTLWKPSMRLVVLNALRANGPVLPQMRTYYEGDRGRGGGQRGGRSGGYSRNFNPKFQNKDSGGGGYRNNRRFQPRGEEQEATLGSSSQFTKKIIRIPQEEALATNAVTLDSLLEEGIIDTMLHKSISRMNFPGLTPVQQRTIKPILTTSTSDDVIARAKTGTGKTFAFLIPMFQHLINTKLDSQNMVKCVIVAPTRDLALQIEAEVKKIHDNNYGLKKFGCVSLVGGTNFGMAMRKMDQLRPNIIIGTPGRLIDVMDKYSDKFFKYVDFKILDEADRLLEIGFKEDLEYISSTLNRINAVGKDHIRTLLFSATLDEKVQVLANNIMNKEQCLFLDTVDKNEPEAHEKIDQAVVLTDHFAHNIYAAIEHLRLKIKEDPEYKTIVFTPTVKFTKFFSQLLKKEFGSQLPIYEFHGQIEQRRRTRIVGDFKRVKAGLLVCTDVGARGMDFPNVKEVIQVGVPSELANYIHRIGRTARSGKEGSSTLFICKYELPFIERLKFEKKIVIENKTNYTPPEDLKTEFADLIKDYYDFGDVLISIISSYRACIREYGFRDREILPDIAASYGILLNDPERKIPIQSRGFLEKIGFARNPLARKMFQVEGESYDSSAADEGDEEYSGRGGYRRNNYNNRSSSRGHSNTRFDRGGSRNNFDRPQRYGNKSYGGGSSEGHNPRFDDN</sequence>
<dbReference type="GO" id="GO:0070125">
    <property type="term" value="P:mitochondrial translational elongation"/>
    <property type="evidence" value="ECO:0007669"/>
    <property type="project" value="EnsemblFungi"/>
</dbReference>
<protein>
    <recommendedName>
        <fullName evidence="7">ATP-dependent RNA helicase</fullName>
        <ecNumber evidence="7">3.6.4.13</ecNumber>
    </recommendedName>
</protein>
<dbReference type="GO" id="GO:0000373">
    <property type="term" value="P:Group II intron splicing"/>
    <property type="evidence" value="ECO:0007669"/>
    <property type="project" value="EnsemblFungi"/>
</dbReference>
<dbReference type="GO" id="GO:0016787">
    <property type="term" value="F:hydrolase activity"/>
    <property type="evidence" value="ECO:0007669"/>
    <property type="project" value="UniProtKB-KW"/>
</dbReference>
<feature type="region of interest" description="Disordered" evidence="8">
    <location>
        <begin position="35"/>
        <end position="92"/>
    </location>
</feature>
<dbReference type="GO" id="GO:0005524">
    <property type="term" value="F:ATP binding"/>
    <property type="evidence" value="ECO:0007669"/>
    <property type="project" value="UniProtKB-UniRule"/>
</dbReference>
<dbReference type="GO" id="GO:0034337">
    <property type="term" value="P:RNA folding"/>
    <property type="evidence" value="ECO:0007669"/>
    <property type="project" value="EnsemblFungi"/>
</dbReference>
<dbReference type="OMA" id="AHEKIDQ"/>
<dbReference type="SMART" id="SM00490">
    <property type="entry name" value="HELICc"/>
    <property type="match status" value="1"/>
</dbReference>
<dbReference type="EC" id="3.6.4.13" evidence="7"/>
<dbReference type="InterPro" id="IPR011545">
    <property type="entry name" value="DEAD/DEAH_box_helicase_dom"/>
</dbReference>
<dbReference type="PANTHER" id="PTHR24031">
    <property type="entry name" value="RNA HELICASE"/>
    <property type="match status" value="1"/>
</dbReference>
<dbReference type="SUPFAM" id="SSF52540">
    <property type="entry name" value="P-loop containing nucleoside triphosphate hydrolases"/>
    <property type="match status" value="1"/>
</dbReference>
<dbReference type="PROSITE" id="PS00039">
    <property type="entry name" value="DEAD_ATP_HELICASE"/>
    <property type="match status" value="1"/>
</dbReference>
<keyword evidence="5 7" id="KW-0694">RNA-binding</keyword>
<dbReference type="GO" id="GO:0005761">
    <property type="term" value="C:mitochondrial ribosome"/>
    <property type="evidence" value="ECO:0007669"/>
    <property type="project" value="EnsemblFungi"/>
</dbReference>
<keyword evidence="1 6" id="KW-0547">Nucleotide-binding</keyword>
<dbReference type="InterPro" id="IPR000629">
    <property type="entry name" value="RNA-helicase_DEAD-box_CS"/>
</dbReference>
<dbReference type="RefSeq" id="XP_003674761.1">
    <property type="nucleotide sequence ID" value="XM_003674713.1"/>
</dbReference>
<dbReference type="KEGG" id="ncs:NCAS_0B03030"/>
<dbReference type="STRING" id="1064592.G0VBR1"/>
<evidence type="ECO:0000259" key="9">
    <source>
        <dbReference type="PROSITE" id="PS51192"/>
    </source>
</evidence>
<dbReference type="PROSITE" id="PS51192">
    <property type="entry name" value="HELICASE_ATP_BIND_1"/>
    <property type="match status" value="1"/>
</dbReference>
<dbReference type="GO" id="GO:0006392">
    <property type="term" value="P:transcription elongation by mitochondrial RNA polymerase"/>
    <property type="evidence" value="ECO:0007669"/>
    <property type="project" value="EnsemblFungi"/>
</dbReference>
<dbReference type="SMART" id="SM00487">
    <property type="entry name" value="DEXDc"/>
    <property type="match status" value="1"/>
</dbReference>
<proteinExistence type="inferred from homology"/>
<feature type="compositionally biased region" description="Basic and acidic residues" evidence="8">
    <location>
        <begin position="647"/>
        <end position="662"/>
    </location>
</feature>
<feature type="domain" description="Helicase ATP-binding" evidence="9">
    <location>
        <begin position="153"/>
        <end position="340"/>
    </location>
</feature>
<keyword evidence="4 6" id="KW-0067">ATP-binding</keyword>
<evidence type="ECO:0000259" key="10">
    <source>
        <dbReference type="PROSITE" id="PS51194"/>
    </source>
</evidence>
<dbReference type="FunCoup" id="G0VBR1">
    <property type="interactions" value="250"/>
</dbReference>
<evidence type="ECO:0000313" key="12">
    <source>
        <dbReference type="Proteomes" id="UP000001640"/>
    </source>
</evidence>
<feature type="compositionally biased region" description="Gly residues" evidence="8">
    <location>
        <begin position="45"/>
        <end position="54"/>
    </location>
</feature>
<dbReference type="CDD" id="cd18787">
    <property type="entry name" value="SF2_C_DEAD"/>
    <property type="match status" value="1"/>
</dbReference>
<dbReference type="eggNOG" id="KOG0342">
    <property type="taxonomic scope" value="Eukaryota"/>
</dbReference>
<evidence type="ECO:0000256" key="5">
    <source>
        <dbReference type="ARBA" id="ARBA00022884"/>
    </source>
</evidence>
<comment type="domain">
    <text evidence="7">The Q motif is unique to and characteristic of the DEAD box family of RNA helicases and controls ATP binding and hydrolysis.</text>
</comment>
<accession>G0VBR1</accession>
<evidence type="ECO:0000256" key="2">
    <source>
        <dbReference type="ARBA" id="ARBA00022801"/>
    </source>
</evidence>
<dbReference type="InParanoid" id="G0VBR1"/>
<evidence type="ECO:0000256" key="8">
    <source>
        <dbReference type="SAM" id="MobiDB-lite"/>
    </source>
</evidence>
<dbReference type="GeneID" id="96901947"/>
<dbReference type="GO" id="GO:0051880">
    <property type="term" value="F:G-quadruplex DNA binding"/>
    <property type="evidence" value="ECO:0007669"/>
    <property type="project" value="EnsemblFungi"/>
</dbReference>
<dbReference type="GO" id="GO:0003724">
    <property type="term" value="F:RNA helicase activity"/>
    <property type="evidence" value="ECO:0007669"/>
    <property type="project" value="UniProtKB-EC"/>
</dbReference>
<organism evidence="11 12">
    <name type="scientific">Naumovozyma castellii</name>
    <name type="common">Yeast</name>
    <name type="synonym">Saccharomyces castellii</name>
    <dbReference type="NCBI Taxonomy" id="27288"/>
    <lineage>
        <taxon>Eukaryota</taxon>
        <taxon>Fungi</taxon>
        <taxon>Dikarya</taxon>
        <taxon>Ascomycota</taxon>
        <taxon>Saccharomycotina</taxon>
        <taxon>Saccharomycetes</taxon>
        <taxon>Saccharomycetales</taxon>
        <taxon>Saccharomycetaceae</taxon>
        <taxon>Naumovozyma</taxon>
    </lineage>
</organism>
<evidence type="ECO:0000256" key="4">
    <source>
        <dbReference type="ARBA" id="ARBA00022840"/>
    </source>
</evidence>
<comment type="catalytic activity">
    <reaction evidence="7">
        <text>ATP + H2O = ADP + phosphate + H(+)</text>
        <dbReference type="Rhea" id="RHEA:13065"/>
        <dbReference type="ChEBI" id="CHEBI:15377"/>
        <dbReference type="ChEBI" id="CHEBI:15378"/>
        <dbReference type="ChEBI" id="CHEBI:30616"/>
        <dbReference type="ChEBI" id="CHEBI:43474"/>
        <dbReference type="ChEBI" id="CHEBI:456216"/>
        <dbReference type="EC" id="3.6.4.13"/>
    </reaction>
</comment>
<dbReference type="Pfam" id="PF00270">
    <property type="entry name" value="DEAD"/>
    <property type="match status" value="1"/>
</dbReference>
<dbReference type="GO" id="GO:0070124">
    <property type="term" value="P:mitochondrial translational initiation"/>
    <property type="evidence" value="ECO:0007669"/>
    <property type="project" value="EnsemblFungi"/>
</dbReference>
<evidence type="ECO:0000256" key="1">
    <source>
        <dbReference type="ARBA" id="ARBA00022741"/>
    </source>
</evidence>
<dbReference type="Proteomes" id="UP000001640">
    <property type="component" value="Chromosome 2"/>
</dbReference>
<dbReference type="GO" id="GO:0000372">
    <property type="term" value="P:Group I intron splicing"/>
    <property type="evidence" value="ECO:0007669"/>
    <property type="project" value="EnsemblFungi"/>
</dbReference>
<dbReference type="HOGENOM" id="CLU_003041_26_6_1"/>
<dbReference type="GO" id="GO:0000963">
    <property type="term" value="P:mitochondrial RNA processing"/>
    <property type="evidence" value="ECO:0007669"/>
    <property type="project" value="EnsemblFungi"/>
</dbReference>
<reference evidence="11 12" key="1">
    <citation type="journal article" date="2011" name="Proc. Natl. Acad. Sci. U.S.A.">
        <title>Evolutionary erosion of yeast sex chromosomes by mating-type switching accidents.</title>
        <authorList>
            <person name="Gordon J.L."/>
            <person name="Armisen D."/>
            <person name="Proux-Wera E."/>
            <person name="Oheigeartaigh S.S."/>
            <person name="Byrne K.P."/>
            <person name="Wolfe K.H."/>
        </authorList>
    </citation>
    <scope>NUCLEOTIDE SEQUENCE [LARGE SCALE GENOMIC DNA]</scope>
    <source>
        <strain evidence="12">ATCC 76901 / BCRC 22586 / CBS 4309 / NBRC 1992 / NRRL Y-12630</strain>
    </source>
</reference>
<evidence type="ECO:0000256" key="7">
    <source>
        <dbReference type="RuleBase" id="RU365068"/>
    </source>
</evidence>
<evidence type="ECO:0000313" key="11">
    <source>
        <dbReference type="EMBL" id="CCC68387.1"/>
    </source>
</evidence>
<dbReference type="OrthoDB" id="193716at2759"/>
<dbReference type="AlphaFoldDB" id="G0VBR1"/>
<comment type="similarity">
    <text evidence="6">Belongs to the DEAD box helicase family.</text>
</comment>
<reference key="2">
    <citation type="submission" date="2011-08" db="EMBL/GenBank/DDBJ databases">
        <title>Genome sequence of Naumovozyma castellii.</title>
        <authorList>
            <person name="Gordon J.L."/>
            <person name="Armisen D."/>
            <person name="Proux-Wera E."/>
            <person name="OhEigeartaigh S.S."/>
            <person name="Byrne K.P."/>
            <person name="Wolfe K.H."/>
        </authorList>
    </citation>
    <scope>NUCLEOTIDE SEQUENCE</scope>
    <source>
        <strain>Type strain:CBS 4309</strain>
    </source>
</reference>
<dbReference type="InterPro" id="IPR014001">
    <property type="entry name" value="Helicase_ATP-bd"/>
</dbReference>
<dbReference type="PROSITE" id="PS51194">
    <property type="entry name" value="HELICASE_CTER"/>
    <property type="match status" value="1"/>
</dbReference>
<evidence type="ECO:0000256" key="3">
    <source>
        <dbReference type="ARBA" id="ARBA00022806"/>
    </source>
</evidence>
<name>G0VBR1_NAUCA</name>
<feature type="domain" description="Helicase C-terminal" evidence="10">
    <location>
        <begin position="373"/>
        <end position="532"/>
    </location>
</feature>
<feature type="compositionally biased region" description="Polar residues" evidence="8">
    <location>
        <begin position="56"/>
        <end position="68"/>
    </location>
</feature>
<dbReference type="InterPro" id="IPR001650">
    <property type="entry name" value="Helicase_C-like"/>
</dbReference>
<dbReference type="EMBL" id="HE576753">
    <property type="protein sequence ID" value="CCC68387.1"/>
    <property type="molecule type" value="Genomic_DNA"/>
</dbReference>
<feature type="compositionally biased region" description="Low complexity" evidence="8">
    <location>
        <begin position="631"/>
        <end position="646"/>
    </location>
</feature>
<comment type="function">
    <text evidence="7">RNA helicase.</text>
</comment>
<keyword evidence="3 6" id="KW-0347">Helicase</keyword>
<keyword evidence="2 6" id="KW-0378">Hydrolase</keyword>